<protein>
    <submittedName>
        <fullName evidence="1">Uncharacterized protein</fullName>
    </submittedName>
</protein>
<name>X1DY41_9ZZZZ</name>
<accession>X1DY41</accession>
<comment type="caution">
    <text evidence="1">The sequence shown here is derived from an EMBL/GenBank/DDBJ whole genome shotgun (WGS) entry which is preliminary data.</text>
</comment>
<proteinExistence type="predicted"/>
<feature type="non-terminal residue" evidence="1">
    <location>
        <position position="1"/>
    </location>
</feature>
<sequence length="81" mass="9356">PYYMYQGDNPDYAFMSLDIYEGKYTTGNLLIDWVSSYDWGGTSLMVLGKGTYTIEATTSYFTDIWIYVWEYLPKSIDNSGV</sequence>
<evidence type="ECO:0000313" key="1">
    <source>
        <dbReference type="EMBL" id="GAH13095.1"/>
    </source>
</evidence>
<dbReference type="AlphaFoldDB" id="X1DY41"/>
<organism evidence="1">
    <name type="scientific">marine sediment metagenome</name>
    <dbReference type="NCBI Taxonomy" id="412755"/>
    <lineage>
        <taxon>unclassified sequences</taxon>
        <taxon>metagenomes</taxon>
        <taxon>ecological metagenomes</taxon>
    </lineage>
</organism>
<gene>
    <name evidence="1" type="ORF">S01H4_54426</name>
</gene>
<reference evidence="1" key="1">
    <citation type="journal article" date="2014" name="Front. Microbiol.">
        <title>High frequency of phylogenetically diverse reductive dehalogenase-homologous genes in deep subseafloor sedimentary metagenomes.</title>
        <authorList>
            <person name="Kawai M."/>
            <person name="Futagami T."/>
            <person name="Toyoda A."/>
            <person name="Takaki Y."/>
            <person name="Nishi S."/>
            <person name="Hori S."/>
            <person name="Arai W."/>
            <person name="Tsubouchi T."/>
            <person name="Morono Y."/>
            <person name="Uchiyama I."/>
            <person name="Ito T."/>
            <person name="Fujiyama A."/>
            <person name="Inagaki F."/>
            <person name="Takami H."/>
        </authorList>
    </citation>
    <scope>NUCLEOTIDE SEQUENCE</scope>
    <source>
        <strain evidence="1">Expedition CK06-06</strain>
    </source>
</reference>
<dbReference type="EMBL" id="BART01031320">
    <property type="protein sequence ID" value="GAH13095.1"/>
    <property type="molecule type" value="Genomic_DNA"/>
</dbReference>